<feature type="domain" description="Cupin type-2" evidence="1">
    <location>
        <begin position="25"/>
        <end position="71"/>
    </location>
</feature>
<name>D0GMT9_9FUSO</name>
<dbReference type="RefSeq" id="WP_006807797.1">
    <property type="nucleotide sequence ID" value="NZ_ADAD01000149.1"/>
</dbReference>
<evidence type="ECO:0000259" key="1">
    <source>
        <dbReference type="Pfam" id="PF07883"/>
    </source>
</evidence>
<proteinExistence type="predicted"/>
<evidence type="ECO:0000313" key="3">
    <source>
        <dbReference type="Proteomes" id="UP000004226"/>
    </source>
</evidence>
<reference evidence="2 3" key="1">
    <citation type="submission" date="2009-10" db="EMBL/GenBank/DDBJ databases">
        <authorList>
            <person name="Harkins D.M."/>
            <person name="Madupu R."/>
            <person name="Durkin A.S."/>
            <person name="Torralba M."/>
            <person name="Methe B."/>
            <person name="Sutton G.G."/>
            <person name="Strausberg R.L."/>
            <person name="Nelson K.E."/>
        </authorList>
    </citation>
    <scope>NUCLEOTIDE SEQUENCE [LARGE SCALE GENOMIC DNA]</scope>
    <source>
        <strain evidence="2 3">F0264</strain>
    </source>
</reference>
<protein>
    <recommendedName>
        <fullName evidence="1">Cupin type-2 domain-containing protein</fullName>
    </recommendedName>
</protein>
<dbReference type="eggNOG" id="COG1917">
    <property type="taxonomic scope" value="Bacteria"/>
</dbReference>
<dbReference type="InterPro" id="IPR013096">
    <property type="entry name" value="Cupin_2"/>
</dbReference>
<sequence length="93" mass="10422">MYGTVKNEAGMLFSGNNFKVVKKILKTGELIPSHNHEEEEIVFSVLKGKMEMFLNDTEKHVLVPGDILNFDGVNFIKGIALEDSEINVTLVKK</sequence>
<dbReference type="EMBL" id="ADAD01000149">
    <property type="protein sequence ID" value="EEY34576.1"/>
    <property type="molecule type" value="Genomic_DNA"/>
</dbReference>
<dbReference type="Pfam" id="PF07883">
    <property type="entry name" value="Cupin_2"/>
    <property type="match status" value="1"/>
</dbReference>
<dbReference type="SUPFAM" id="SSF51182">
    <property type="entry name" value="RmlC-like cupins"/>
    <property type="match status" value="1"/>
</dbReference>
<evidence type="ECO:0000313" key="2">
    <source>
        <dbReference type="EMBL" id="EEY34576.1"/>
    </source>
</evidence>
<accession>D0GMT9</accession>
<gene>
    <name evidence="2" type="ORF">HMPREF0554_0771</name>
</gene>
<dbReference type="InterPro" id="IPR014710">
    <property type="entry name" value="RmlC-like_jellyroll"/>
</dbReference>
<comment type="caution">
    <text evidence="2">The sequence shown here is derived from an EMBL/GenBank/DDBJ whole genome shotgun (WGS) entry which is preliminary data.</text>
</comment>
<dbReference type="Gene3D" id="2.60.120.10">
    <property type="entry name" value="Jelly Rolls"/>
    <property type="match status" value="1"/>
</dbReference>
<dbReference type="InterPro" id="IPR011051">
    <property type="entry name" value="RmlC_Cupin_sf"/>
</dbReference>
<keyword evidence="3" id="KW-1185">Reference proteome</keyword>
<organism evidence="2 3">
    <name type="scientific">Pseudoleptotrichia goodfellowii F0264</name>
    <dbReference type="NCBI Taxonomy" id="596323"/>
    <lineage>
        <taxon>Bacteria</taxon>
        <taxon>Fusobacteriati</taxon>
        <taxon>Fusobacteriota</taxon>
        <taxon>Fusobacteriia</taxon>
        <taxon>Fusobacteriales</taxon>
        <taxon>Leptotrichiaceae</taxon>
        <taxon>Pseudoleptotrichia</taxon>
    </lineage>
</organism>
<dbReference type="Proteomes" id="UP000004226">
    <property type="component" value="Unassembled WGS sequence"/>
</dbReference>
<dbReference type="AlphaFoldDB" id="D0GMT9"/>